<dbReference type="RefSeq" id="WP_380023674.1">
    <property type="nucleotide sequence ID" value="NZ_JBHSHC010000010.1"/>
</dbReference>
<keyword evidence="3" id="KW-1185">Reference proteome</keyword>
<feature type="signal peptide" evidence="1">
    <location>
        <begin position="1"/>
        <end position="22"/>
    </location>
</feature>
<evidence type="ECO:0000256" key="1">
    <source>
        <dbReference type="SAM" id="SignalP"/>
    </source>
</evidence>
<sequence length="143" mass="16006">MLAMRKVAGAVLGLAFAGVLFAEPIQEGYHNIKDRFIWAELQKELTDSNVASVRVGRLDEVALATAAKKEFLEKLQQAEFESSNWRRHGPTPENHATVVFKDGSFHGFGYWGGGTFETSFWGSQFLIESRELGEIVERNTGNR</sequence>
<reference evidence="3" key="1">
    <citation type="journal article" date="2019" name="Int. J. Syst. Evol. Microbiol.">
        <title>The Global Catalogue of Microorganisms (GCM) 10K type strain sequencing project: providing services to taxonomists for standard genome sequencing and annotation.</title>
        <authorList>
            <consortium name="The Broad Institute Genomics Platform"/>
            <consortium name="The Broad Institute Genome Sequencing Center for Infectious Disease"/>
            <person name="Wu L."/>
            <person name="Ma J."/>
        </authorList>
    </citation>
    <scope>NUCLEOTIDE SEQUENCE [LARGE SCALE GENOMIC DNA]</scope>
    <source>
        <strain evidence="3">WYCCWR 12678</strain>
    </source>
</reference>
<organism evidence="2 3">
    <name type="scientific">Effusibacillus consociatus</name>
    <dbReference type="NCBI Taxonomy" id="1117041"/>
    <lineage>
        <taxon>Bacteria</taxon>
        <taxon>Bacillati</taxon>
        <taxon>Bacillota</taxon>
        <taxon>Bacilli</taxon>
        <taxon>Bacillales</taxon>
        <taxon>Alicyclobacillaceae</taxon>
        <taxon>Effusibacillus</taxon>
    </lineage>
</organism>
<gene>
    <name evidence="2" type="ORF">ACFO8Q_01210</name>
</gene>
<evidence type="ECO:0000313" key="3">
    <source>
        <dbReference type="Proteomes" id="UP001596002"/>
    </source>
</evidence>
<evidence type="ECO:0000313" key="2">
    <source>
        <dbReference type="EMBL" id="MFC4766021.1"/>
    </source>
</evidence>
<dbReference type="EMBL" id="JBHSHC010000010">
    <property type="protein sequence ID" value="MFC4766021.1"/>
    <property type="molecule type" value="Genomic_DNA"/>
</dbReference>
<comment type="caution">
    <text evidence="2">The sequence shown here is derived from an EMBL/GenBank/DDBJ whole genome shotgun (WGS) entry which is preliminary data.</text>
</comment>
<feature type="chain" id="PRO_5045535014" evidence="1">
    <location>
        <begin position="23"/>
        <end position="143"/>
    </location>
</feature>
<keyword evidence="1" id="KW-0732">Signal</keyword>
<dbReference type="Proteomes" id="UP001596002">
    <property type="component" value="Unassembled WGS sequence"/>
</dbReference>
<accession>A0ABV9PUU1</accession>
<proteinExistence type="predicted"/>
<protein>
    <submittedName>
        <fullName evidence="2">Uncharacterized protein</fullName>
    </submittedName>
</protein>
<name>A0ABV9PUU1_9BACL</name>